<gene>
    <name evidence="1" type="ORF">B0T26DRAFT_629746</name>
</gene>
<dbReference type="InterPro" id="IPR008949">
    <property type="entry name" value="Isoprenoid_synthase_dom_sf"/>
</dbReference>
<reference evidence="1" key="1">
    <citation type="submission" date="2023-06" db="EMBL/GenBank/DDBJ databases">
        <title>Genome-scale phylogeny and comparative genomics of the fungal order Sordariales.</title>
        <authorList>
            <consortium name="Lawrence Berkeley National Laboratory"/>
            <person name="Hensen N."/>
            <person name="Bonometti L."/>
            <person name="Westerberg I."/>
            <person name="Brannstrom I.O."/>
            <person name="Guillou S."/>
            <person name="Cros-Aarteil S."/>
            <person name="Calhoun S."/>
            <person name="Haridas S."/>
            <person name="Kuo A."/>
            <person name="Mondo S."/>
            <person name="Pangilinan J."/>
            <person name="Riley R."/>
            <person name="LaButti K."/>
            <person name="Andreopoulos B."/>
            <person name="Lipzen A."/>
            <person name="Chen C."/>
            <person name="Yanf M."/>
            <person name="Daum C."/>
            <person name="Ng V."/>
            <person name="Clum A."/>
            <person name="Steindorff A."/>
            <person name="Ohm R."/>
            <person name="Martin F."/>
            <person name="Silar P."/>
            <person name="Natvig D."/>
            <person name="Lalanne C."/>
            <person name="Gautier V."/>
            <person name="Ament-velasquez S.L."/>
            <person name="Kruys A."/>
            <person name="Hutchinson M.I."/>
            <person name="Powell A.J."/>
            <person name="Barry K."/>
            <person name="Miller A.N."/>
            <person name="Grigoriev I.V."/>
            <person name="Debuchy R."/>
            <person name="Gladieux P."/>
            <person name="Thoren M.H."/>
            <person name="Johannesson H."/>
        </authorList>
    </citation>
    <scope>NUCLEOTIDE SEQUENCE</scope>
    <source>
        <strain evidence="1">SMH2392-1A</strain>
    </source>
</reference>
<dbReference type="RefSeq" id="XP_060289780.1">
    <property type="nucleotide sequence ID" value="XM_060436261.1"/>
</dbReference>
<dbReference type="SUPFAM" id="SSF48576">
    <property type="entry name" value="Terpenoid synthases"/>
    <property type="match status" value="1"/>
</dbReference>
<dbReference type="Gene3D" id="1.10.600.10">
    <property type="entry name" value="Farnesyl Diphosphate Synthase"/>
    <property type="match status" value="1"/>
</dbReference>
<sequence>WPLWLRERSGVAEVFAITSFRAPGGVDLPTWLWVTAVPELRTVILAVNDVLSFAKELLADDTTSAMVVLTKERHLIGMPGSAPDGGWCLRDTFDEFYGKIVVAAARINRLLRPNTLTARYA</sequence>
<evidence type="ECO:0000313" key="1">
    <source>
        <dbReference type="EMBL" id="KAK0702116.1"/>
    </source>
</evidence>
<keyword evidence="2" id="KW-1185">Reference proteome</keyword>
<accession>A0AA39ZR72</accession>
<evidence type="ECO:0000313" key="2">
    <source>
        <dbReference type="Proteomes" id="UP001172101"/>
    </source>
</evidence>
<dbReference type="EMBL" id="JAUIRO010000009">
    <property type="protein sequence ID" value="KAK0702116.1"/>
    <property type="molecule type" value="Genomic_DNA"/>
</dbReference>
<comment type="caution">
    <text evidence="1">The sequence shown here is derived from an EMBL/GenBank/DDBJ whole genome shotgun (WGS) entry which is preliminary data.</text>
</comment>
<proteinExistence type="predicted"/>
<dbReference type="GeneID" id="85319531"/>
<feature type="non-terminal residue" evidence="1">
    <location>
        <position position="1"/>
    </location>
</feature>
<organism evidence="1 2">
    <name type="scientific">Lasiosphaeria miniovina</name>
    <dbReference type="NCBI Taxonomy" id="1954250"/>
    <lineage>
        <taxon>Eukaryota</taxon>
        <taxon>Fungi</taxon>
        <taxon>Dikarya</taxon>
        <taxon>Ascomycota</taxon>
        <taxon>Pezizomycotina</taxon>
        <taxon>Sordariomycetes</taxon>
        <taxon>Sordariomycetidae</taxon>
        <taxon>Sordariales</taxon>
        <taxon>Lasiosphaeriaceae</taxon>
        <taxon>Lasiosphaeria</taxon>
    </lineage>
</organism>
<feature type="non-terminal residue" evidence="1">
    <location>
        <position position="121"/>
    </location>
</feature>
<name>A0AA39ZR72_9PEZI</name>
<dbReference type="AlphaFoldDB" id="A0AA39ZR72"/>
<dbReference type="Proteomes" id="UP001172101">
    <property type="component" value="Unassembled WGS sequence"/>
</dbReference>
<protein>
    <submittedName>
        <fullName evidence="1">Uncharacterized protein</fullName>
    </submittedName>
</protein>